<sequence length="82" mass="8886">MASENDILSVVREIVRGTLKGDMLEDDADIFDAGATSLTVVDLQLQLEERLNRRAPTHRLMASPSIQGWATIYSSAQAGPAT</sequence>
<dbReference type="PROSITE" id="PS50075">
    <property type="entry name" value="CARRIER"/>
    <property type="match status" value="1"/>
</dbReference>
<evidence type="ECO:0000313" key="3">
    <source>
        <dbReference type="Proteomes" id="UP001370348"/>
    </source>
</evidence>
<name>A0ABZ2M681_9BACT</name>
<dbReference type="InterPro" id="IPR036736">
    <property type="entry name" value="ACP-like_sf"/>
</dbReference>
<protein>
    <submittedName>
        <fullName evidence="2">Acyl carrier protein</fullName>
    </submittedName>
</protein>
<dbReference type="Gene3D" id="1.10.1200.10">
    <property type="entry name" value="ACP-like"/>
    <property type="match status" value="1"/>
</dbReference>
<evidence type="ECO:0000259" key="1">
    <source>
        <dbReference type="PROSITE" id="PS50075"/>
    </source>
</evidence>
<evidence type="ECO:0000313" key="2">
    <source>
        <dbReference type="EMBL" id="WXB18181.1"/>
    </source>
</evidence>
<dbReference type="SUPFAM" id="SSF47336">
    <property type="entry name" value="ACP-like"/>
    <property type="match status" value="1"/>
</dbReference>
<dbReference type="RefSeq" id="WP_394827823.1">
    <property type="nucleotide sequence ID" value="NZ_CP089984.1"/>
</dbReference>
<dbReference type="Pfam" id="PF00550">
    <property type="entry name" value="PP-binding"/>
    <property type="match status" value="1"/>
</dbReference>
<gene>
    <name evidence="2" type="ORF">LZC94_13075</name>
</gene>
<feature type="domain" description="Carrier" evidence="1">
    <location>
        <begin position="2"/>
        <end position="77"/>
    </location>
</feature>
<dbReference type="Proteomes" id="UP001370348">
    <property type="component" value="Chromosome"/>
</dbReference>
<dbReference type="EMBL" id="CP089984">
    <property type="protein sequence ID" value="WXB18181.1"/>
    <property type="molecule type" value="Genomic_DNA"/>
</dbReference>
<organism evidence="2 3">
    <name type="scientific">Pendulispora albinea</name>
    <dbReference type="NCBI Taxonomy" id="2741071"/>
    <lineage>
        <taxon>Bacteria</taxon>
        <taxon>Pseudomonadati</taxon>
        <taxon>Myxococcota</taxon>
        <taxon>Myxococcia</taxon>
        <taxon>Myxococcales</taxon>
        <taxon>Sorangiineae</taxon>
        <taxon>Pendulisporaceae</taxon>
        <taxon>Pendulispora</taxon>
    </lineage>
</organism>
<keyword evidence="3" id="KW-1185">Reference proteome</keyword>
<reference evidence="2 3" key="1">
    <citation type="submission" date="2021-12" db="EMBL/GenBank/DDBJ databases">
        <title>Discovery of the Pendulisporaceae a myxobacterial family with distinct sporulation behavior and unique specialized metabolism.</title>
        <authorList>
            <person name="Garcia R."/>
            <person name="Popoff A."/>
            <person name="Bader C.D."/>
            <person name="Loehr J."/>
            <person name="Walesch S."/>
            <person name="Walt C."/>
            <person name="Boldt J."/>
            <person name="Bunk B."/>
            <person name="Haeckl F.J.F.P.J."/>
            <person name="Gunesch A.P."/>
            <person name="Birkelbach J."/>
            <person name="Nuebel U."/>
            <person name="Pietschmann T."/>
            <person name="Bach T."/>
            <person name="Mueller R."/>
        </authorList>
    </citation>
    <scope>NUCLEOTIDE SEQUENCE [LARGE SCALE GENOMIC DNA]</scope>
    <source>
        <strain evidence="2 3">MSr11954</strain>
    </source>
</reference>
<accession>A0ABZ2M681</accession>
<proteinExistence type="predicted"/>
<dbReference type="InterPro" id="IPR009081">
    <property type="entry name" value="PP-bd_ACP"/>
</dbReference>